<evidence type="ECO:0000313" key="3">
    <source>
        <dbReference type="Proteomes" id="UP000467840"/>
    </source>
</evidence>
<dbReference type="AlphaFoldDB" id="A0A6A6NI35"/>
<organism evidence="2 3">
    <name type="scientific">Hevea brasiliensis</name>
    <name type="common">Para rubber tree</name>
    <name type="synonym">Siphonia brasiliensis</name>
    <dbReference type="NCBI Taxonomy" id="3981"/>
    <lineage>
        <taxon>Eukaryota</taxon>
        <taxon>Viridiplantae</taxon>
        <taxon>Streptophyta</taxon>
        <taxon>Embryophyta</taxon>
        <taxon>Tracheophyta</taxon>
        <taxon>Spermatophyta</taxon>
        <taxon>Magnoliopsida</taxon>
        <taxon>eudicotyledons</taxon>
        <taxon>Gunneridae</taxon>
        <taxon>Pentapetalae</taxon>
        <taxon>rosids</taxon>
        <taxon>fabids</taxon>
        <taxon>Malpighiales</taxon>
        <taxon>Euphorbiaceae</taxon>
        <taxon>Crotonoideae</taxon>
        <taxon>Micrandreae</taxon>
        <taxon>Hevea</taxon>
    </lineage>
</organism>
<sequence>MALVLTLRISFEEEILVPVVGPETTNVVLWRCIPAGTWLSSGSSDDELGLPPTFSGEEKRSTVDLAAETSGSGAEGFGEMLGFENEIPSYDSFEFGLMVTRLAIVITVATMTAEILWR</sequence>
<reference evidence="2 3" key="1">
    <citation type="journal article" date="2020" name="Mol. Plant">
        <title>The Chromosome-Based Rubber Tree Genome Provides New Insights into Spurge Genome Evolution and Rubber Biosynthesis.</title>
        <authorList>
            <person name="Liu J."/>
            <person name="Shi C."/>
            <person name="Shi C.C."/>
            <person name="Li W."/>
            <person name="Zhang Q.J."/>
            <person name="Zhang Y."/>
            <person name="Li K."/>
            <person name="Lu H.F."/>
            <person name="Shi C."/>
            <person name="Zhu S.T."/>
            <person name="Xiao Z.Y."/>
            <person name="Nan H."/>
            <person name="Yue Y."/>
            <person name="Zhu X.G."/>
            <person name="Wu Y."/>
            <person name="Hong X.N."/>
            <person name="Fan G.Y."/>
            <person name="Tong Y."/>
            <person name="Zhang D."/>
            <person name="Mao C.L."/>
            <person name="Liu Y.L."/>
            <person name="Hao S.J."/>
            <person name="Liu W.Q."/>
            <person name="Lv M.Q."/>
            <person name="Zhang H.B."/>
            <person name="Liu Y."/>
            <person name="Hu-Tang G.R."/>
            <person name="Wang J.P."/>
            <person name="Wang J.H."/>
            <person name="Sun Y.H."/>
            <person name="Ni S.B."/>
            <person name="Chen W.B."/>
            <person name="Zhang X.C."/>
            <person name="Jiao Y.N."/>
            <person name="Eichler E.E."/>
            <person name="Li G.H."/>
            <person name="Liu X."/>
            <person name="Gao L.Z."/>
        </authorList>
    </citation>
    <scope>NUCLEOTIDE SEQUENCE [LARGE SCALE GENOMIC DNA]</scope>
    <source>
        <strain evidence="3">cv. GT1</strain>
        <tissue evidence="2">Leaf</tissue>
    </source>
</reference>
<dbReference type="EMBL" id="JAAGAX010000001">
    <property type="protein sequence ID" value="KAF2324859.1"/>
    <property type="molecule type" value="Genomic_DNA"/>
</dbReference>
<keyword evidence="3" id="KW-1185">Reference proteome</keyword>
<proteinExistence type="predicted"/>
<feature type="region of interest" description="Disordered" evidence="1">
    <location>
        <begin position="40"/>
        <end position="61"/>
    </location>
</feature>
<accession>A0A6A6NI35</accession>
<name>A0A6A6NI35_HEVBR</name>
<gene>
    <name evidence="2" type="ORF">GH714_018134</name>
</gene>
<protein>
    <submittedName>
        <fullName evidence="2">Uncharacterized protein</fullName>
    </submittedName>
</protein>
<evidence type="ECO:0000313" key="2">
    <source>
        <dbReference type="EMBL" id="KAF2324859.1"/>
    </source>
</evidence>
<dbReference type="Proteomes" id="UP000467840">
    <property type="component" value="Chromosome 5"/>
</dbReference>
<evidence type="ECO:0000256" key="1">
    <source>
        <dbReference type="SAM" id="MobiDB-lite"/>
    </source>
</evidence>
<comment type="caution">
    <text evidence="2">The sequence shown here is derived from an EMBL/GenBank/DDBJ whole genome shotgun (WGS) entry which is preliminary data.</text>
</comment>